<dbReference type="AlphaFoldDB" id="A0A974XKA4"/>
<reference evidence="2 3" key="1">
    <citation type="submission" date="2021-03" db="EMBL/GenBank/DDBJ databases">
        <title>Novel species identification of genus Shewanella.</title>
        <authorList>
            <person name="Liu G."/>
            <person name="Zhang Q."/>
        </authorList>
    </citation>
    <scope>NUCLEOTIDE SEQUENCE [LARGE SCALE GENOMIC DNA]</scope>
    <source>
        <strain evidence="2 3">FJAT-53726</strain>
    </source>
</reference>
<dbReference type="Proteomes" id="UP000663281">
    <property type="component" value="Chromosome"/>
</dbReference>
<feature type="transmembrane region" description="Helical" evidence="1">
    <location>
        <begin position="6"/>
        <end position="28"/>
    </location>
</feature>
<keyword evidence="3" id="KW-1185">Reference proteome</keyword>
<keyword evidence="1" id="KW-0472">Membrane</keyword>
<dbReference type="EMBL" id="CP071504">
    <property type="protein sequence ID" value="QSX28556.1"/>
    <property type="molecule type" value="Genomic_DNA"/>
</dbReference>
<accession>A0A974XKA4</accession>
<evidence type="ECO:0000313" key="3">
    <source>
        <dbReference type="Proteomes" id="UP000663281"/>
    </source>
</evidence>
<gene>
    <name evidence="2" type="ORF">JYB88_09585</name>
</gene>
<dbReference type="RefSeq" id="WP_207323969.1">
    <property type="nucleotide sequence ID" value="NZ_CP071504.1"/>
</dbReference>
<proteinExistence type="predicted"/>
<sequence length="96" mass="10524">MSFNLAFIPIGLLFLVAVPAMFITLKLLSKEVSRERLNQIEDLSSLWKNSFPPKGVLTDKGLSILKLYKILLVITLSASVIAGLFLGFSNSPITLS</sequence>
<keyword evidence="1" id="KW-0812">Transmembrane</keyword>
<dbReference type="KEGG" id="scyp:JYB88_09585"/>
<name>A0A974XKA4_9GAMM</name>
<feature type="transmembrane region" description="Helical" evidence="1">
    <location>
        <begin position="70"/>
        <end position="88"/>
    </location>
</feature>
<organism evidence="2 3">
    <name type="scientific">Shewanella cyperi</name>
    <dbReference type="NCBI Taxonomy" id="2814292"/>
    <lineage>
        <taxon>Bacteria</taxon>
        <taxon>Pseudomonadati</taxon>
        <taxon>Pseudomonadota</taxon>
        <taxon>Gammaproteobacteria</taxon>
        <taxon>Alteromonadales</taxon>
        <taxon>Shewanellaceae</taxon>
        <taxon>Shewanella</taxon>
    </lineage>
</organism>
<evidence type="ECO:0000313" key="2">
    <source>
        <dbReference type="EMBL" id="QSX28556.1"/>
    </source>
</evidence>
<evidence type="ECO:0000256" key="1">
    <source>
        <dbReference type="SAM" id="Phobius"/>
    </source>
</evidence>
<protein>
    <submittedName>
        <fullName evidence="2">Uncharacterized protein</fullName>
    </submittedName>
</protein>
<keyword evidence="1" id="KW-1133">Transmembrane helix</keyword>